<evidence type="ECO:0000313" key="2">
    <source>
        <dbReference type="Proteomes" id="UP001596550"/>
    </source>
</evidence>
<proteinExistence type="predicted"/>
<reference evidence="2" key="1">
    <citation type="journal article" date="2019" name="Int. J. Syst. Evol. Microbiol.">
        <title>The Global Catalogue of Microorganisms (GCM) 10K type strain sequencing project: providing services to taxonomists for standard genome sequencing and annotation.</title>
        <authorList>
            <consortium name="The Broad Institute Genomics Platform"/>
            <consortium name="The Broad Institute Genome Sequencing Center for Infectious Disease"/>
            <person name="Wu L."/>
            <person name="Ma J."/>
        </authorList>
    </citation>
    <scope>NUCLEOTIDE SEQUENCE [LARGE SCALE GENOMIC DNA]</scope>
    <source>
        <strain evidence="2">CCUG 54781</strain>
    </source>
</reference>
<dbReference type="EMBL" id="JBHTCR010000003">
    <property type="protein sequence ID" value="MFC7346936.1"/>
    <property type="molecule type" value="Genomic_DNA"/>
</dbReference>
<protein>
    <recommendedName>
        <fullName evidence="3">YD repeat-containing protein</fullName>
    </recommendedName>
</protein>
<comment type="caution">
    <text evidence="1">The sequence shown here is derived from an EMBL/GenBank/DDBJ whole genome shotgun (WGS) entry which is preliminary data.</text>
</comment>
<organism evidence="1 2">
    <name type="scientific">Chryseobacterium zhengzhouense</name>
    <dbReference type="NCBI Taxonomy" id="1636086"/>
    <lineage>
        <taxon>Bacteria</taxon>
        <taxon>Pseudomonadati</taxon>
        <taxon>Bacteroidota</taxon>
        <taxon>Flavobacteriia</taxon>
        <taxon>Flavobacteriales</taxon>
        <taxon>Weeksellaceae</taxon>
        <taxon>Chryseobacterium group</taxon>
        <taxon>Chryseobacterium</taxon>
    </lineage>
</organism>
<name>A0ABW2LWN0_9FLAO</name>
<evidence type="ECO:0000313" key="1">
    <source>
        <dbReference type="EMBL" id="MFC7346936.1"/>
    </source>
</evidence>
<dbReference type="Proteomes" id="UP001596550">
    <property type="component" value="Unassembled WGS sequence"/>
</dbReference>
<keyword evidence="2" id="KW-1185">Reference proteome</keyword>
<gene>
    <name evidence="1" type="ORF">ACFQO9_09440</name>
</gene>
<evidence type="ECO:0008006" key="3">
    <source>
        <dbReference type="Google" id="ProtNLM"/>
    </source>
</evidence>
<dbReference type="RefSeq" id="WP_378177381.1">
    <property type="nucleotide sequence ID" value="NZ_JBHTCR010000003.1"/>
</dbReference>
<sequence length="953" mass="106908">MMKKIPILLSVAIGHLYFGQNLQEGFSKPEASVASLSTYVNTPVSYATGIPNISFPLATLPTHSKDVNINIALSYHPGTMFSDDRASEAGLGWTVLGSNAVISREIIAGTDERFYTAGAGNYTKNPFDDIYYYNFGGESGKFRFIRDTVNNTFQVVKLTPSNVKIEYVREPNNATLLLQSFKMTDDKGNIYLFDVNGRAANKYGSVAGVYKSAFYLTKAYNCKMQELYSVEYQIENKSAPQAYPQDISLQTCKVKKITSRDYGTIDFEYVKETVMPEAFNDPYRLNSMTVKNKAGDIINTYSFVYNTLYNSIIPGKRTLSEIKKTNRTLSETETTAFEYNTTGSPKNYGPVPGKFKDYFVCDDEVMHFDDPKYFSFGTLKKVKLPTGGAVEYNFEPKEYAMDDLNNYIAQNISNTLLDHPQFQYLKPVANINFDTRLSSQFNFTTSPGAATYVRFRKLETYPHPFDPNIDPGLDYSITSASGVSYTGDLLCINDADLITTKKYYTDNSNYMLKILSPTGGRGTIEIYEIATKAPPYKNAITDRSLRIESIKYFENASTATPAKTETFVYDRFDDANTSSGDPFYINIGNGEAISNPIYKNVKVLNGDYGGYTKYYYKTPSDFPDPNLGGSKDQFWPHLNITRSGLLSKKEVYSAQNVLQISEEHTYNLQSIGNEFYRVEGYPTLTSFIKYHTTTSKIFDSGQYPLVTKSEISFSETNGLTLEMQKTTHSDNSITETRYKYPQDTNHTSLIAANMVTVPLQIETKKNGTVISKTETKFEDATHFYPTSQISFLPDNLNQSIKNASYDIYDDKGNPVQITSFPDVGSEGVSTTIIYGYNKTLPIAKIQGAKLSDIPSNLITAIVNASNEDANATAAQEDSKEQTLIAALNTFKNDPALRNFMITCYTYNPLIGITTTIPPNGLMEFYKYDAFNRLLKVVDVNGNTVKEHLYNYKN</sequence>
<accession>A0ABW2LWN0</accession>